<dbReference type="InterPro" id="IPR050810">
    <property type="entry name" value="Bact_Secretion_Sys_Channel"/>
</dbReference>
<keyword evidence="5" id="KW-1185">Reference proteome</keyword>
<evidence type="ECO:0000256" key="2">
    <source>
        <dbReference type="ARBA" id="ARBA00022729"/>
    </source>
</evidence>
<evidence type="ECO:0000313" key="4">
    <source>
        <dbReference type="EMBL" id="NYT50192.1"/>
    </source>
</evidence>
<protein>
    <recommendedName>
        <fullName evidence="6">Type IVB pilus formation R64 PilN family outer membrane protein</fullName>
    </recommendedName>
</protein>
<dbReference type="AlphaFoldDB" id="A0A853G2W9"/>
<evidence type="ECO:0000256" key="1">
    <source>
        <dbReference type="ARBA" id="ARBA00004370"/>
    </source>
</evidence>
<reference evidence="4 5" key="1">
    <citation type="submission" date="2020-07" db="EMBL/GenBank/DDBJ databases">
        <title>Taxonomic revisions and descriptions of new bacterial species based on genomic comparisons in the high-G+C-content subgroup of the family Alcaligenaceae.</title>
        <authorList>
            <person name="Szabo A."/>
            <person name="Felfoldi T."/>
        </authorList>
    </citation>
    <scope>NUCLEOTIDE SEQUENCE [LARGE SCALE GENOMIC DNA]</scope>
    <source>
        <strain evidence="4 5">LMG 24012</strain>
    </source>
</reference>
<evidence type="ECO:0000256" key="3">
    <source>
        <dbReference type="ARBA" id="ARBA00023136"/>
    </source>
</evidence>
<organism evidence="4 5">
    <name type="scientific">Parapusillimonas granuli</name>
    <dbReference type="NCBI Taxonomy" id="380911"/>
    <lineage>
        <taxon>Bacteria</taxon>
        <taxon>Pseudomonadati</taxon>
        <taxon>Pseudomonadota</taxon>
        <taxon>Betaproteobacteria</taxon>
        <taxon>Burkholderiales</taxon>
        <taxon>Alcaligenaceae</taxon>
        <taxon>Parapusillimonas</taxon>
    </lineage>
</organism>
<comment type="subcellular location">
    <subcellularLocation>
        <location evidence="1">Membrane</location>
    </subcellularLocation>
</comment>
<keyword evidence="2" id="KW-0732">Signal</keyword>
<sequence length="526" mass="55864">MLWLAVVAAGGASLSSCALGDRMRQIATAVDAQHARIHRKQSEFADAVADPETRRAAQDVPRPWLAGRAQPLARELVLPTALRADVNTTLLFADGGLDLTLLAQRITAATNIPVHVRPDALLPPETFLPRLNRSGAVPSMASTAPLLPPGGGPEPLARILDRIGARLGIMWRYHQDRIEFYRTETRSFNVRALTLDATSEASLGQGGTAAAEGFVSTSRTQLASTAKDVFSVVRARMEPFLTQAGIVVAEPGAGSTVVVTDTPEALSRIAAYLEQENRALTRRVRLIVEEFTVVLHDSAEAGIDWNLVFSSARLAATLVAPGSGVVGGALGARLDQGPFAGSEAVIKALNEVGKVVRRSSMPVLTLNRRPVTHAVRTTFSYIDRVETTALGAAAGLALPSVSVSQREETVGSLLTLVPDAQEDGQILLSVAYDNTVAQPLKSVTFGDKENPLQLQQITIDGNGTVQQVALQPGQPVLISGFDRTVEETEGRRLNPGIPLALGGADRASAQHLTTIMMVSAQVEEGY</sequence>
<comment type="caution">
    <text evidence="4">The sequence shown here is derived from an EMBL/GenBank/DDBJ whole genome shotgun (WGS) entry which is preliminary data.</text>
</comment>
<evidence type="ECO:0000313" key="5">
    <source>
        <dbReference type="Proteomes" id="UP000559809"/>
    </source>
</evidence>
<proteinExistence type="predicted"/>
<name>A0A853G2W9_9BURK</name>
<accession>A0A853G2W9</accession>
<dbReference type="EMBL" id="JACCEM010000006">
    <property type="protein sequence ID" value="NYT50192.1"/>
    <property type="molecule type" value="Genomic_DNA"/>
</dbReference>
<dbReference type="Proteomes" id="UP000559809">
    <property type="component" value="Unassembled WGS sequence"/>
</dbReference>
<evidence type="ECO:0008006" key="6">
    <source>
        <dbReference type="Google" id="ProtNLM"/>
    </source>
</evidence>
<gene>
    <name evidence="4" type="ORF">H0A72_12810</name>
</gene>
<dbReference type="GO" id="GO:0016020">
    <property type="term" value="C:membrane"/>
    <property type="evidence" value="ECO:0007669"/>
    <property type="project" value="UniProtKB-SubCell"/>
</dbReference>
<keyword evidence="3" id="KW-0472">Membrane</keyword>
<dbReference type="PANTHER" id="PTHR30332">
    <property type="entry name" value="PROBABLE GENERAL SECRETION PATHWAY PROTEIN D"/>
    <property type="match status" value="1"/>
</dbReference>
<dbReference type="PANTHER" id="PTHR30332:SF24">
    <property type="entry name" value="SECRETIN GSPD-RELATED"/>
    <property type="match status" value="1"/>
</dbReference>